<reference evidence="1 2" key="1">
    <citation type="submission" date="2023-08" db="EMBL/GenBank/DDBJ databases">
        <title>Phytohabitans sansha sp. nov., isolated from marine sediment.</title>
        <authorList>
            <person name="Zhao Y."/>
            <person name="Yi K."/>
        </authorList>
    </citation>
    <scope>NUCLEOTIDE SEQUENCE [LARGE SCALE GENOMIC DNA]</scope>
    <source>
        <strain evidence="1 2">ZYX-F-186</strain>
    </source>
</reference>
<dbReference type="RefSeq" id="WP_308714144.1">
    <property type="nucleotide sequence ID" value="NZ_JAVHUY010000018.1"/>
</dbReference>
<sequence length="57" mass="6609">MRTPTIANRIRRVAAWRPGARPGARVIKMLCPHCHRWRSPRYFRRYGGGCRKCIGTG</sequence>
<organism evidence="1 2">
    <name type="scientific">Phytohabitans maris</name>
    <dbReference type="NCBI Taxonomy" id="3071409"/>
    <lineage>
        <taxon>Bacteria</taxon>
        <taxon>Bacillati</taxon>
        <taxon>Actinomycetota</taxon>
        <taxon>Actinomycetes</taxon>
        <taxon>Micromonosporales</taxon>
        <taxon>Micromonosporaceae</taxon>
    </lineage>
</organism>
<comment type="caution">
    <text evidence="1">The sequence shown here is derived from an EMBL/GenBank/DDBJ whole genome shotgun (WGS) entry which is preliminary data.</text>
</comment>
<dbReference type="Proteomes" id="UP001230908">
    <property type="component" value="Unassembled WGS sequence"/>
</dbReference>
<dbReference type="EMBL" id="JAVHUY010000018">
    <property type="protein sequence ID" value="MDQ7906866.1"/>
    <property type="molecule type" value="Genomic_DNA"/>
</dbReference>
<accession>A0ABU0ZIJ1</accession>
<evidence type="ECO:0000313" key="2">
    <source>
        <dbReference type="Proteomes" id="UP001230908"/>
    </source>
</evidence>
<gene>
    <name evidence="1" type="ORF">RB614_20330</name>
</gene>
<name>A0ABU0ZIJ1_9ACTN</name>
<protein>
    <submittedName>
        <fullName evidence="1">Uncharacterized protein</fullName>
    </submittedName>
</protein>
<proteinExistence type="predicted"/>
<keyword evidence="2" id="KW-1185">Reference proteome</keyword>
<evidence type="ECO:0000313" key="1">
    <source>
        <dbReference type="EMBL" id="MDQ7906866.1"/>
    </source>
</evidence>